<dbReference type="GO" id="GO:0034220">
    <property type="term" value="P:monoatomic ion transmembrane transport"/>
    <property type="evidence" value="ECO:0007669"/>
    <property type="project" value="InterPro"/>
</dbReference>
<dbReference type="CDD" id="cd00342">
    <property type="entry name" value="gram_neg_porins"/>
    <property type="match status" value="1"/>
</dbReference>
<protein>
    <submittedName>
        <fullName evidence="13">Porin</fullName>
    </submittedName>
</protein>
<dbReference type="GO" id="GO:0009279">
    <property type="term" value="C:cell outer membrane"/>
    <property type="evidence" value="ECO:0007669"/>
    <property type="project" value="UniProtKB-SubCell"/>
</dbReference>
<evidence type="ECO:0000256" key="7">
    <source>
        <dbReference type="ARBA" id="ARBA00023065"/>
    </source>
</evidence>
<keyword evidence="4" id="KW-1134">Transmembrane beta strand</keyword>
<dbReference type="PANTHER" id="PTHR34501">
    <property type="entry name" value="PROTEIN YDDL-RELATED"/>
    <property type="match status" value="1"/>
</dbReference>
<gene>
    <name evidence="13" type="ORF">CUJ89_35265</name>
</gene>
<proteinExistence type="predicted"/>
<dbReference type="SUPFAM" id="SSF56935">
    <property type="entry name" value="Porins"/>
    <property type="match status" value="1"/>
</dbReference>
<dbReference type="InterPro" id="IPR002299">
    <property type="entry name" value="Porin_Neis"/>
</dbReference>
<dbReference type="InterPro" id="IPR001702">
    <property type="entry name" value="Porin_Gram-ve"/>
</dbReference>
<dbReference type="InterPro" id="IPR033900">
    <property type="entry name" value="Gram_neg_porin_domain"/>
</dbReference>
<reference evidence="13 14" key="1">
    <citation type="journal article" date="2018" name="ISME J.">
        <title>Involvement of Burkholderiaceae and sulfurous volatiles in disease-suppressive soils.</title>
        <authorList>
            <person name="Carrion V.J."/>
            <person name="Cordovez V."/>
            <person name="Tyc O."/>
            <person name="Etalo D.W."/>
            <person name="de Bruijn I."/>
            <person name="de Jager V.C."/>
            <person name="Medema M.H."/>
            <person name="Eberl L."/>
            <person name="Raaijmakers J.M."/>
        </authorList>
    </citation>
    <scope>NUCLEOTIDE SEQUENCE [LARGE SCALE GENOMIC DNA]</scope>
    <source>
        <strain evidence="14">mHSR5</strain>
    </source>
</reference>
<keyword evidence="7" id="KW-0406">Ion transport</keyword>
<evidence type="ECO:0000256" key="9">
    <source>
        <dbReference type="ARBA" id="ARBA00023136"/>
    </source>
</evidence>
<keyword evidence="6 11" id="KW-0732">Signal</keyword>
<evidence type="ECO:0000313" key="13">
    <source>
        <dbReference type="EMBL" id="AXF25691.1"/>
    </source>
</evidence>
<keyword evidence="8" id="KW-0626">Porin</keyword>
<dbReference type="PRINTS" id="PR00184">
    <property type="entry name" value="NEISSPPORIN"/>
</dbReference>
<keyword evidence="9" id="KW-0472">Membrane</keyword>
<evidence type="ECO:0000256" key="4">
    <source>
        <dbReference type="ARBA" id="ARBA00022452"/>
    </source>
</evidence>
<dbReference type="RefSeq" id="WP_114182054.1">
    <property type="nucleotide sequence ID" value="NZ_CP024904.1"/>
</dbReference>
<dbReference type="GO" id="GO:0046930">
    <property type="term" value="C:pore complex"/>
    <property type="evidence" value="ECO:0007669"/>
    <property type="project" value="UniProtKB-KW"/>
</dbReference>
<dbReference type="InterPro" id="IPR050298">
    <property type="entry name" value="Gram-neg_bact_OMP"/>
</dbReference>
<evidence type="ECO:0000256" key="2">
    <source>
        <dbReference type="ARBA" id="ARBA00011233"/>
    </source>
</evidence>
<evidence type="ECO:0000256" key="6">
    <source>
        <dbReference type="ARBA" id="ARBA00022729"/>
    </source>
</evidence>
<name>A0A2Z5N7X7_BURPY</name>
<evidence type="ECO:0000313" key="14">
    <source>
        <dbReference type="Proteomes" id="UP000253104"/>
    </source>
</evidence>
<dbReference type="Proteomes" id="UP000253104">
    <property type="component" value="Chromosome mHSR5_C"/>
</dbReference>
<sequence length="377" mass="39324">MRTIAVSTMSAGIALIATQAQAQSTVTLYGVIDTSVMYIHNSGGRPTQLSLVSGAESGSRFGLRGAEDLGGGLKAIFRLENGFNAANGKLGQGGRMFGRQAYVGLAGDNWGTVTLGRQLDPLVDLVQPVQGNKWLGGFFSTPGDIDNADNNARFNNSVKWASPNWSGLQLVAMYSFGGIAGSVGSGQTYSGAASYSSGALSLAAGYLHIDNGNAVLSSRGTTSSDSLFNSSVNNAYASSRSIDITRAGGSYVLGSITLGGYYSFSQYNPDASSAFGKSEKYHNGEVYALWQATPALQTQIGYDYLKSYGDSSARQNQFSVGVDYLLSKRTDVYGVAAYAHASGQNGKGAAQAVIGSNNVDSGSSKQALVVVGLRHRF</sequence>
<dbReference type="EMBL" id="CP024904">
    <property type="protein sequence ID" value="AXF25691.1"/>
    <property type="molecule type" value="Genomic_DNA"/>
</dbReference>
<evidence type="ECO:0000256" key="8">
    <source>
        <dbReference type="ARBA" id="ARBA00023114"/>
    </source>
</evidence>
<evidence type="ECO:0000256" key="10">
    <source>
        <dbReference type="ARBA" id="ARBA00023237"/>
    </source>
</evidence>
<organism evidence="13 14">
    <name type="scientific">Burkholderia pyrrocinia</name>
    <name type="common">Pseudomonas pyrrocinia</name>
    <dbReference type="NCBI Taxonomy" id="60550"/>
    <lineage>
        <taxon>Bacteria</taxon>
        <taxon>Pseudomonadati</taxon>
        <taxon>Pseudomonadota</taxon>
        <taxon>Betaproteobacteria</taxon>
        <taxon>Burkholderiales</taxon>
        <taxon>Burkholderiaceae</taxon>
        <taxon>Burkholderia</taxon>
        <taxon>Burkholderia cepacia complex</taxon>
    </lineage>
</organism>
<evidence type="ECO:0000256" key="3">
    <source>
        <dbReference type="ARBA" id="ARBA00022448"/>
    </source>
</evidence>
<feature type="signal peptide" evidence="11">
    <location>
        <begin position="1"/>
        <end position="22"/>
    </location>
</feature>
<evidence type="ECO:0000256" key="1">
    <source>
        <dbReference type="ARBA" id="ARBA00004571"/>
    </source>
</evidence>
<dbReference type="GO" id="GO:0015288">
    <property type="term" value="F:porin activity"/>
    <property type="evidence" value="ECO:0007669"/>
    <property type="project" value="UniProtKB-KW"/>
</dbReference>
<keyword evidence="10" id="KW-0998">Cell outer membrane</keyword>
<feature type="chain" id="PRO_5016458664" evidence="11">
    <location>
        <begin position="23"/>
        <end position="377"/>
    </location>
</feature>
<dbReference type="Gene3D" id="2.40.160.10">
    <property type="entry name" value="Porin"/>
    <property type="match status" value="1"/>
</dbReference>
<dbReference type="PANTHER" id="PTHR34501:SF9">
    <property type="entry name" value="MAJOR OUTER MEMBRANE PROTEIN P.IA"/>
    <property type="match status" value="1"/>
</dbReference>
<evidence type="ECO:0000256" key="5">
    <source>
        <dbReference type="ARBA" id="ARBA00022692"/>
    </source>
</evidence>
<evidence type="ECO:0000259" key="12">
    <source>
        <dbReference type="Pfam" id="PF13609"/>
    </source>
</evidence>
<dbReference type="PRINTS" id="PR00182">
    <property type="entry name" value="ECOLNEIPORIN"/>
</dbReference>
<keyword evidence="5" id="KW-0812">Transmembrane</keyword>
<keyword evidence="3" id="KW-0813">Transport</keyword>
<dbReference type="Pfam" id="PF13609">
    <property type="entry name" value="Porin_4"/>
    <property type="match status" value="1"/>
</dbReference>
<dbReference type="AlphaFoldDB" id="A0A2Z5N7X7"/>
<evidence type="ECO:0000256" key="11">
    <source>
        <dbReference type="SAM" id="SignalP"/>
    </source>
</evidence>
<dbReference type="InterPro" id="IPR023614">
    <property type="entry name" value="Porin_dom_sf"/>
</dbReference>
<accession>A0A2Z5N7X7</accession>
<comment type="subcellular location">
    <subcellularLocation>
        <location evidence="1">Cell outer membrane</location>
        <topology evidence="1">Multi-pass membrane protein</topology>
    </subcellularLocation>
</comment>
<dbReference type="OrthoDB" id="8982743at2"/>
<feature type="domain" description="Porin" evidence="12">
    <location>
        <begin position="13"/>
        <end position="343"/>
    </location>
</feature>
<comment type="subunit">
    <text evidence="2">Homotrimer.</text>
</comment>